<dbReference type="EMBL" id="JAPQKH010000003">
    <property type="protein sequence ID" value="KAJ5108597.1"/>
    <property type="molecule type" value="Genomic_DNA"/>
</dbReference>
<dbReference type="SMART" id="SM00271">
    <property type="entry name" value="DnaJ"/>
    <property type="match status" value="1"/>
</dbReference>
<dbReference type="OrthoDB" id="666364at2759"/>
<reference evidence="4" key="2">
    <citation type="journal article" date="2023" name="IMA Fungus">
        <title>Comparative genomic study of the Penicillium genus elucidates a diverse pangenome and 15 lateral gene transfer events.</title>
        <authorList>
            <person name="Petersen C."/>
            <person name="Sorensen T."/>
            <person name="Nielsen M.R."/>
            <person name="Sondergaard T.E."/>
            <person name="Sorensen J.L."/>
            <person name="Fitzpatrick D.A."/>
            <person name="Frisvad J.C."/>
            <person name="Nielsen K.L."/>
        </authorList>
    </citation>
    <scope>NUCLEOTIDE SEQUENCE</scope>
    <source>
        <strain evidence="4">IBT 30069</strain>
    </source>
</reference>
<evidence type="ECO:0000313" key="5">
    <source>
        <dbReference type="Proteomes" id="UP001149165"/>
    </source>
</evidence>
<dbReference type="CDD" id="cd06257">
    <property type="entry name" value="DnaJ"/>
    <property type="match status" value="1"/>
</dbReference>
<evidence type="ECO:0000259" key="3">
    <source>
        <dbReference type="PROSITE" id="PS50076"/>
    </source>
</evidence>
<dbReference type="AlphaFoldDB" id="A0A9W9FY67"/>
<dbReference type="Proteomes" id="UP001149165">
    <property type="component" value="Unassembled WGS sequence"/>
</dbReference>
<feature type="region of interest" description="Disordered" evidence="2">
    <location>
        <begin position="213"/>
        <end position="244"/>
    </location>
</feature>
<reference evidence="4" key="1">
    <citation type="submission" date="2022-11" db="EMBL/GenBank/DDBJ databases">
        <authorList>
            <person name="Petersen C."/>
        </authorList>
    </citation>
    <scope>NUCLEOTIDE SEQUENCE</scope>
    <source>
        <strain evidence="4">IBT 30069</strain>
    </source>
</reference>
<keyword evidence="1" id="KW-0143">Chaperone</keyword>
<dbReference type="InterPro" id="IPR024586">
    <property type="entry name" value="DnaJ-like_C11_C"/>
</dbReference>
<keyword evidence="5" id="KW-1185">Reference proteome</keyword>
<evidence type="ECO:0000256" key="2">
    <source>
        <dbReference type="SAM" id="MobiDB-lite"/>
    </source>
</evidence>
<dbReference type="Gene3D" id="1.10.287.110">
    <property type="entry name" value="DnaJ domain"/>
    <property type="match status" value="1"/>
</dbReference>
<dbReference type="SUPFAM" id="SSF46565">
    <property type="entry name" value="Chaperone J-domain"/>
    <property type="match status" value="1"/>
</dbReference>
<organism evidence="4 5">
    <name type="scientific">Penicillium angulare</name>
    <dbReference type="NCBI Taxonomy" id="116970"/>
    <lineage>
        <taxon>Eukaryota</taxon>
        <taxon>Fungi</taxon>
        <taxon>Dikarya</taxon>
        <taxon>Ascomycota</taxon>
        <taxon>Pezizomycotina</taxon>
        <taxon>Eurotiomycetes</taxon>
        <taxon>Eurotiomycetidae</taxon>
        <taxon>Eurotiales</taxon>
        <taxon>Aspergillaceae</taxon>
        <taxon>Penicillium</taxon>
    </lineage>
</organism>
<sequence length="764" mass="85431">MAFPADQPAAPRSFGVELEDDGLDADYSMIANEYPEEDDYYALLGLSQKPPPTEADIRSAYRNLSLSFHPDKQPPHLRETARQHFTRIQEAYDTLIDHKKRIVYDLVGAEGVRQEWGHRGAMGLAGEAQQQDVGVKAMAPEEFRQWFLKTMKKRERKAVESLVASKGSIVLGINAQDTISVDEDDDVTIGMPSARINTFGATYEFKAPLPLPDFLTKKDSDDDEKDEQSQDEPSANNEPEEVEDPVEVSFTAGINGGVVRQKQPYYVTYEDSDEMVQVQVDGPRILAAKDINLGATIIPNFRALAGTKGIWSRRPLSFLLDSRVFMEGILLPERALKTTIARSLQPISGVKPISVTASGTIKHSLFEAPPSFEIQTSKEIASRKIAVCSWSSGAWQWPEFLRDRFTSLGMGADTMYASEFDPGSFLIGLVSLPKNAGKMISVDEDEEEDEELQQLLQKQKEIDRAAESWTTQLAVSPHGGSLVLKYGRNLFSGKPSDDPIKSEWSGEGYFPMQKMEEARAVRLEVMTSVTPDLQISWTVQGTRRVGEYTKVGLGVGLAHSGVHMTVSWNRLGQNIKLPIILCPANEANHDAAMLATVVPWLAYCAIEFGYIRPRDRKKRRQAAANRHRELKKLIPKKRTESLQAIELMADQVQRRQAREEAQEGLVITKAEYGYVPSMNKKLQSKFPDARLIDVAIPVAALVDRAQLVIPENTVKFKIIGFHDPAPLLPKRLRVWYTFQGREHFVDVGDKEGFACPMRTHLVSS</sequence>
<gene>
    <name evidence="4" type="ORF">N7456_005272</name>
</gene>
<dbReference type="PROSITE" id="PS50076">
    <property type="entry name" value="DNAJ_2"/>
    <property type="match status" value="1"/>
</dbReference>
<comment type="caution">
    <text evidence="4">The sequence shown here is derived from an EMBL/GenBank/DDBJ whole genome shotgun (WGS) entry which is preliminary data.</text>
</comment>
<dbReference type="Pfam" id="PF11875">
    <property type="entry name" value="DnaJ-like_C11_C"/>
    <property type="match status" value="1"/>
</dbReference>
<proteinExistence type="predicted"/>
<dbReference type="InterPro" id="IPR001623">
    <property type="entry name" value="DnaJ_domain"/>
</dbReference>
<dbReference type="InterPro" id="IPR036869">
    <property type="entry name" value="J_dom_sf"/>
</dbReference>
<dbReference type="PRINTS" id="PR00625">
    <property type="entry name" value="JDOMAIN"/>
</dbReference>
<evidence type="ECO:0000313" key="4">
    <source>
        <dbReference type="EMBL" id="KAJ5108597.1"/>
    </source>
</evidence>
<dbReference type="InterPro" id="IPR052243">
    <property type="entry name" value="Mito_inner_membrane_organizer"/>
</dbReference>
<protein>
    <recommendedName>
        <fullName evidence="3">J domain-containing protein</fullName>
    </recommendedName>
</protein>
<feature type="compositionally biased region" description="Acidic residues" evidence="2">
    <location>
        <begin position="221"/>
        <end position="230"/>
    </location>
</feature>
<feature type="domain" description="J" evidence="3">
    <location>
        <begin position="39"/>
        <end position="108"/>
    </location>
</feature>
<dbReference type="GO" id="GO:0042407">
    <property type="term" value="P:cristae formation"/>
    <property type="evidence" value="ECO:0007669"/>
    <property type="project" value="TreeGrafter"/>
</dbReference>
<dbReference type="PROSITE" id="PS00636">
    <property type="entry name" value="DNAJ_1"/>
    <property type="match status" value="1"/>
</dbReference>
<dbReference type="PANTHER" id="PTHR44157">
    <property type="entry name" value="DNAJ HOMOLOG SUBFAMILY C MEMBER 11"/>
    <property type="match status" value="1"/>
</dbReference>
<dbReference type="PANTHER" id="PTHR44157:SF1">
    <property type="entry name" value="DNAJ HOMOLOG SUBFAMILY C MEMBER 11"/>
    <property type="match status" value="1"/>
</dbReference>
<evidence type="ECO:0000256" key="1">
    <source>
        <dbReference type="ARBA" id="ARBA00023186"/>
    </source>
</evidence>
<dbReference type="GO" id="GO:0005739">
    <property type="term" value="C:mitochondrion"/>
    <property type="evidence" value="ECO:0007669"/>
    <property type="project" value="GOC"/>
</dbReference>
<dbReference type="InterPro" id="IPR018253">
    <property type="entry name" value="DnaJ_domain_CS"/>
</dbReference>
<dbReference type="Pfam" id="PF00226">
    <property type="entry name" value="DnaJ"/>
    <property type="match status" value="1"/>
</dbReference>
<accession>A0A9W9FY67</accession>
<name>A0A9W9FY67_9EURO</name>